<keyword evidence="3" id="KW-1185">Reference proteome</keyword>
<evidence type="ECO:0000313" key="3">
    <source>
        <dbReference type="Proteomes" id="UP000478052"/>
    </source>
</evidence>
<comment type="caution">
    <text evidence="2">The sequence shown here is derived from an EMBL/GenBank/DDBJ whole genome shotgun (WGS) entry which is preliminary data.</text>
</comment>
<evidence type="ECO:0000256" key="1">
    <source>
        <dbReference type="SAM" id="MobiDB-lite"/>
    </source>
</evidence>
<gene>
    <name evidence="2" type="ORF">FWK35_00032466</name>
</gene>
<proteinExistence type="predicted"/>
<dbReference type="Proteomes" id="UP000478052">
    <property type="component" value="Unassembled WGS sequence"/>
</dbReference>
<dbReference type="OrthoDB" id="8775784at2759"/>
<dbReference type="AlphaFoldDB" id="A0A6G0Y7R2"/>
<feature type="compositionally biased region" description="Basic residues" evidence="1">
    <location>
        <begin position="7"/>
        <end position="24"/>
    </location>
</feature>
<evidence type="ECO:0000313" key="2">
    <source>
        <dbReference type="EMBL" id="KAF0750596.1"/>
    </source>
</evidence>
<protein>
    <submittedName>
        <fullName evidence="2">Uncharacterized protein</fullName>
    </submittedName>
</protein>
<sequence length="145" mass="16693">MSETKNWRKGKKSKCFPSKSRKNKGNIAALRQNKAQPSQKNEDEYNMTLNDIANTSETINEPIEPMTISNSSIKSDDKKKFLEQDPPEVFGKVYSVLSNNEDCLDVFGKFVTSELRGLVYENLRRKAKRQIQRILLDIAEEDAKY</sequence>
<accession>A0A6G0Y7R2</accession>
<dbReference type="EMBL" id="VUJU01005669">
    <property type="protein sequence ID" value="KAF0750596.1"/>
    <property type="molecule type" value="Genomic_DNA"/>
</dbReference>
<feature type="region of interest" description="Disordered" evidence="1">
    <location>
        <begin position="1"/>
        <end position="42"/>
    </location>
</feature>
<reference evidence="2 3" key="1">
    <citation type="submission" date="2019-08" db="EMBL/GenBank/DDBJ databases">
        <title>Whole genome of Aphis craccivora.</title>
        <authorList>
            <person name="Voronova N.V."/>
            <person name="Shulinski R.S."/>
            <person name="Bandarenka Y.V."/>
            <person name="Zhorov D.G."/>
            <person name="Warner D."/>
        </authorList>
    </citation>
    <scope>NUCLEOTIDE SEQUENCE [LARGE SCALE GENOMIC DNA]</scope>
    <source>
        <strain evidence="2">180601</strain>
        <tissue evidence="2">Whole Body</tissue>
    </source>
</reference>
<organism evidence="2 3">
    <name type="scientific">Aphis craccivora</name>
    <name type="common">Cowpea aphid</name>
    <dbReference type="NCBI Taxonomy" id="307492"/>
    <lineage>
        <taxon>Eukaryota</taxon>
        <taxon>Metazoa</taxon>
        <taxon>Ecdysozoa</taxon>
        <taxon>Arthropoda</taxon>
        <taxon>Hexapoda</taxon>
        <taxon>Insecta</taxon>
        <taxon>Pterygota</taxon>
        <taxon>Neoptera</taxon>
        <taxon>Paraneoptera</taxon>
        <taxon>Hemiptera</taxon>
        <taxon>Sternorrhyncha</taxon>
        <taxon>Aphidomorpha</taxon>
        <taxon>Aphidoidea</taxon>
        <taxon>Aphididae</taxon>
        <taxon>Aphidini</taxon>
        <taxon>Aphis</taxon>
        <taxon>Aphis</taxon>
    </lineage>
</organism>
<name>A0A6G0Y7R2_APHCR</name>